<reference evidence="2 3" key="1">
    <citation type="journal article" date="1991" name="Int. J. Syst. Bacteriol.">
        <title>Description of the erythromycin-producing bacterium Arthrobacter sp. strain NRRL B-3381 as Aeromicrobium erythreum gen. nov., sp. nov.</title>
        <authorList>
            <person name="Miller E.S."/>
            <person name="Woese C.R."/>
            <person name="Brenner S."/>
        </authorList>
    </citation>
    <scope>NUCLEOTIDE SEQUENCE [LARGE SCALE GENOMIC DNA]</scope>
    <source>
        <strain evidence="2 3">AR18</strain>
    </source>
</reference>
<feature type="compositionally biased region" description="Polar residues" evidence="1">
    <location>
        <begin position="22"/>
        <end position="33"/>
    </location>
</feature>
<dbReference type="OrthoDB" id="4240704at2"/>
<evidence type="ECO:0000313" key="2">
    <source>
        <dbReference type="EMBL" id="ALX04134.1"/>
    </source>
</evidence>
<keyword evidence="3" id="KW-1185">Reference proteome</keyword>
<evidence type="ECO:0000256" key="1">
    <source>
        <dbReference type="SAM" id="MobiDB-lite"/>
    </source>
</evidence>
<proteinExistence type="predicted"/>
<feature type="compositionally biased region" description="Polar residues" evidence="1">
    <location>
        <begin position="1"/>
        <end position="11"/>
    </location>
</feature>
<dbReference type="EMBL" id="CP011502">
    <property type="protein sequence ID" value="ALX04134.1"/>
    <property type="molecule type" value="Genomic_DNA"/>
</dbReference>
<protein>
    <submittedName>
        <fullName evidence="2">Uncharacterized protein</fullName>
    </submittedName>
</protein>
<name>A0A0U4CLV0_9ACTN</name>
<dbReference type="KEGG" id="aer:AERYTH_05170"/>
<feature type="region of interest" description="Disordered" evidence="1">
    <location>
        <begin position="1"/>
        <end position="39"/>
    </location>
</feature>
<evidence type="ECO:0000313" key="3">
    <source>
        <dbReference type="Proteomes" id="UP000067689"/>
    </source>
</evidence>
<sequence>MASLTQKQMESAANKFVDDSQPARTVASSITSSDADRSEKCREAQNALRSAVQSADSALLTGAVINRLNKVSQGKRVTGVWATEAQDSLRASVLFGGAGLDRALKGLVEDTIPELMTFDPAVSKKLRDHSANSITVGQSVDPNQLIDLLLHEGTSPRDVLMKGWISSLTSSSAQSAERVEELASALGVTDATLRQRIAPAKKGGRKTPLQLAFAARNQIAHELDITQPEAEIRRPLEQIRRRRAGAEMTDHVIEMLDVAQLIINDVATRLSKHTGAVT</sequence>
<dbReference type="RefSeq" id="WP_067855536.1">
    <property type="nucleotide sequence ID" value="NZ_CP011502.1"/>
</dbReference>
<dbReference type="PATRIC" id="fig|2041.4.peg.1072"/>
<accession>A0A0U4CLV0</accession>
<dbReference type="Proteomes" id="UP000067689">
    <property type="component" value="Chromosome"/>
</dbReference>
<gene>
    <name evidence="2" type="ORF">AERYTH_05170</name>
</gene>
<organism evidence="2 3">
    <name type="scientific">Aeromicrobium erythreum</name>
    <dbReference type="NCBI Taxonomy" id="2041"/>
    <lineage>
        <taxon>Bacteria</taxon>
        <taxon>Bacillati</taxon>
        <taxon>Actinomycetota</taxon>
        <taxon>Actinomycetes</taxon>
        <taxon>Propionibacteriales</taxon>
        <taxon>Nocardioidaceae</taxon>
        <taxon>Aeromicrobium</taxon>
    </lineage>
</organism>
<dbReference type="AlphaFoldDB" id="A0A0U4CLV0"/>